<evidence type="ECO:0000256" key="5">
    <source>
        <dbReference type="ARBA" id="ARBA00022519"/>
    </source>
</evidence>
<evidence type="ECO:0000256" key="7">
    <source>
        <dbReference type="ARBA" id="ARBA00022927"/>
    </source>
</evidence>
<dbReference type="STRING" id="1188252.A1QC_06140"/>
<keyword evidence="7" id="KW-0653">Protein transport</keyword>
<feature type="region of interest" description="Disordered" evidence="10">
    <location>
        <begin position="73"/>
        <end position="187"/>
    </location>
</feature>
<keyword evidence="3" id="KW-0813">Transport</keyword>
<evidence type="ECO:0000256" key="11">
    <source>
        <dbReference type="SAM" id="SignalP"/>
    </source>
</evidence>
<dbReference type="Pfam" id="PF03544">
    <property type="entry name" value="TonB_C"/>
    <property type="match status" value="1"/>
</dbReference>
<evidence type="ECO:0000256" key="3">
    <source>
        <dbReference type="ARBA" id="ARBA00022448"/>
    </source>
</evidence>
<comment type="similarity">
    <text evidence="2">Belongs to the TonB family.</text>
</comment>
<keyword evidence="9" id="KW-0472">Membrane</keyword>
<sequence>MNLKRYTFAAVVSISAHAAAMVQFNEQKAFAMPVGTNSTSVSVNLVSMVRSEPVLSHPKKTTVQESAITPVPKATKETVQKTTRTANAKPVSKPAIKKAAIQKATPKKAVTPSVNQPSKTVKTASTTQQKQNITKPQPKSKNAEITPHVQKSQSIAAKQGASQEPLMIEKPDFLSPPKKPRYPRLAQRKGIEGTATYEIWLDENGRQVKQSLISSSGAAMLDKAALDAIKKWKFSPQKINGTSIAHRVQVPIRFKLD</sequence>
<dbReference type="eggNOG" id="COG0810">
    <property type="taxonomic scope" value="Bacteria"/>
</dbReference>
<feature type="compositionally biased region" description="Low complexity" evidence="10">
    <location>
        <begin position="93"/>
        <end position="109"/>
    </location>
</feature>
<keyword evidence="5" id="KW-0997">Cell inner membrane</keyword>
<dbReference type="RefSeq" id="WP_017023659.1">
    <property type="nucleotide sequence ID" value="NZ_AJYK02000029.1"/>
</dbReference>
<comment type="caution">
    <text evidence="13">The sequence shown here is derived from an EMBL/GenBank/DDBJ whole genome shotgun (WGS) entry which is preliminary data.</text>
</comment>
<dbReference type="GO" id="GO:0031992">
    <property type="term" value="F:energy transducer activity"/>
    <property type="evidence" value="ECO:0007669"/>
    <property type="project" value="TreeGrafter"/>
</dbReference>
<dbReference type="SUPFAM" id="SSF74653">
    <property type="entry name" value="TolA/TonB C-terminal domain"/>
    <property type="match status" value="1"/>
</dbReference>
<dbReference type="GO" id="GO:0055085">
    <property type="term" value="P:transmembrane transport"/>
    <property type="evidence" value="ECO:0007669"/>
    <property type="project" value="InterPro"/>
</dbReference>
<feature type="chain" id="PRO_5009174683" description="TonB C-terminal domain-containing protein" evidence="11">
    <location>
        <begin position="19"/>
        <end position="257"/>
    </location>
</feature>
<evidence type="ECO:0000256" key="9">
    <source>
        <dbReference type="ARBA" id="ARBA00023136"/>
    </source>
</evidence>
<keyword evidence="6" id="KW-0812">Transmembrane</keyword>
<dbReference type="GO" id="GO:0098797">
    <property type="term" value="C:plasma membrane protein complex"/>
    <property type="evidence" value="ECO:0007669"/>
    <property type="project" value="TreeGrafter"/>
</dbReference>
<gene>
    <name evidence="13" type="ORF">A1QC_06140</name>
</gene>
<organism evidence="13 14">
    <name type="scientific">Vibrio rumoiensis 1S-45</name>
    <dbReference type="NCBI Taxonomy" id="1188252"/>
    <lineage>
        <taxon>Bacteria</taxon>
        <taxon>Pseudomonadati</taxon>
        <taxon>Pseudomonadota</taxon>
        <taxon>Gammaproteobacteria</taxon>
        <taxon>Vibrionales</taxon>
        <taxon>Vibrionaceae</taxon>
        <taxon>Vibrio</taxon>
    </lineage>
</organism>
<feature type="compositionally biased region" description="Polar residues" evidence="10">
    <location>
        <begin position="149"/>
        <end position="162"/>
    </location>
</feature>
<evidence type="ECO:0000256" key="8">
    <source>
        <dbReference type="ARBA" id="ARBA00022989"/>
    </source>
</evidence>
<dbReference type="AlphaFoldDB" id="A0A1E5E4B5"/>
<dbReference type="InterPro" id="IPR051045">
    <property type="entry name" value="TonB-dependent_transducer"/>
</dbReference>
<dbReference type="NCBIfam" id="TIGR01352">
    <property type="entry name" value="tonB_Cterm"/>
    <property type="match status" value="1"/>
</dbReference>
<keyword evidence="8" id="KW-1133">Transmembrane helix</keyword>
<dbReference type="Proteomes" id="UP000094070">
    <property type="component" value="Unassembled WGS sequence"/>
</dbReference>
<comment type="subcellular location">
    <subcellularLocation>
        <location evidence="1">Cell inner membrane</location>
        <topology evidence="1">Single-pass membrane protein</topology>
        <orientation evidence="1">Periplasmic side</orientation>
    </subcellularLocation>
</comment>
<dbReference type="OrthoDB" id="9816142at2"/>
<evidence type="ECO:0000313" key="13">
    <source>
        <dbReference type="EMBL" id="OEF27609.1"/>
    </source>
</evidence>
<reference evidence="13 14" key="1">
    <citation type="journal article" date="2012" name="Science">
        <title>Ecological populations of bacteria act as socially cohesive units of antibiotic production and resistance.</title>
        <authorList>
            <person name="Cordero O.X."/>
            <person name="Wildschutte H."/>
            <person name="Kirkup B."/>
            <person name="Proehl S."/>
            <person name="Ngo L."/>
            <person name="Hussain F."/>
            <person name="Le Roux F."/>
            <person name="Mincer T."/>
            <person name="Polz M.F."/>
        </authorList>
    </citation>
    <scope>NUCLEOTIDE SEQUENCE [LARGE SCALE GENOMIC DNA]</scope>
    <source>
        <strain evidence="13 14">1S-45</strain>
    </source>
</reference>
<dbReference type="PANTHER" id="PTHR33446:SF2">
    <property type="entry name" value="PROTEIN TONB"/>
    <property type="match status" value="1"/>
</dbReference>
<evidence type="ECO:0000313" key="14">
    <source>
        <dbReference type="Proteomes" id="UP000094070"/>
    </source>
</evidence>
<dbReference type="PANTHER" id="PTHR33446">
    <property type="entry name" value="PROTEIN TONB-RELATED"/>
    <property type="match status" value="1"/>
</dbReference>
<dbReference type="InterPro" id="IPR037682">
    <property type="entry name" value="TonB_C"/>
</dbReference>
<dbReference type="EMBL" id="AJYK02000029">
    <property type="protein sequence ID" value="OEF27609.1"/>
    <property type="molecule type" value="Genomic_DNA"/>
</dbReference>
<keyword evidence="11" id="KW-0732">Signal</keyword>
<keyword evidence="4" id="KW-1003">Cell membrane</keyword>
<accession>A0A1E5E4B5</accession>
<keyword evidence="14" id="KW-1185">Reference proteome</keyword>
<feature type="domain" description="TonB C-terminal" evidence="12">
    <location>
        <begin position="167"/>
        <end position="257"/>
    </location>
</feature>
<feature type="compositionally biased region" description="Polar residues" evidence="10">
    <location>
        <begin position="112"/>
        <end position="140"/>
    </location>
</feature>
<evidence type="ECO:0000259" key="12">
    <source>
        <dbReference type="PROSITE" id="PS52015"/>
    </source>
</evidence>
<dbReference type="InterPro" id="IPR006260">
    <property type="entry name" value="TonB/TolA_C"/>
</dbReference>
<protein>
    <recommendedName>
        <fullName evidence="12">TonB C-terminal domain-containing protein</fullName>
    </recommendedName>
</protein>
<evidence type="ECO:0000256" key="2">
    <source>
        <dbReference type="ARBA" id="ARBA00006555"/>
    </source>
</evidence>
<proteinExistence type="inferred from homology"/>
<dbReference type="PROSITE" id="PS52015">
    <property type="entry name" value="TONB_CTD"/>
    <property type="match status" value="1"/>
</dbReference>
<evidence type="ECO:0000256" key="1">
    <source>
        <dbReference type="ARBA" id="ARBA00004383"/>
    </source>
</evidence>
<dbReference type="Gene3D" id="3.30.1150.10">
    <property type="match status" value="1"/>
</dbReference>
<feature type="signal peptide" evidence="11">
    <location>
        <begin position="1"/>
        <end position="18"/>
    </location>
</feature>
<name>A0A1E5E4B5_9VIBR</name>
<evidence type="ECO:0000256" key="10">
    <source>
        <dbReference type="SAM" id="MobiDB-lite"/>
    </source>
</evidence>
<dbReference type="GO" id="GO:0015031">
    <property type="term" value="P:protein transport"/>
    <property type="evidence" value="ECO:0007669"/>
    <property type="project" value="UniProtKB-KW"/>
</dbReference>
<evidence type="ECO:0000256" key="6">
    <source>
        <dbReference type="ARBA" id="ARBA00022692"/>
    </source>
</evidence>
<evidence type="ECO:0000256" key="4">
    <source>
        <dbReference type="ARBA" id="ARBA00022475"/>
    </source>
</evidence>